<feature type="compositionally biased region" description="Acidic residues" evidence="1">
    <location>
        <begin position="477"/>
        <end position="487"/>
    </location>
</feature>
<protein>
    <submittedName>
        <fullName evidence="2">Uncharacterized protein</fullName>
    </submittedName>
</protein>
<organism evidence="2 3">
    <name type="scientific">Favolaschia claudopus</name>
    <dbReference type="NCBI Taxonomy" id="2862362"/>
    <lineage>
        <taxon>Eukaryota</taxon>
        <taxon>Fungi</taxon>
        <taxon>Dikarya</taxon>
        <taxon>Basidiomycota</taxon>
        <taxon>Agaricomycotina</taxon>
        <taxon>Agaricomycetes</taxon>
        <taxon>Agaricomycetidae</taxon>
        <taxon>Agaricales</taxon>
        <taxon>Marasmiineae</taxon>
        <taxon>Mycenaceae</taxon>
        <taxon>Favolaschia</taxon>
    </lineage>
</organism>
<evidence type="ECO:0000313" key="2">
    <source>
        <dbReference type="EMBL" id="KAK7061856.1"/>
    </source>
</evidence>
<comment type="caution">
    <text evidence="2">The sequence shown here is derived from an EMBL/GenBank/DDBJ whole genome shotgun (WGS) entry which is preliminary data.</text>
</comment>
<sequence length="658" mass="72960">MITVVRKVFAIGVVRATTRDDGDDAPTSPLTTRQRTRSRSSSFKGSSTCQESTLQVTITSTPHDHAHDALIAATRFRRLPSTPGFVLKHTTIDQDPDDAQASGSELELSIAQDIPLSRCSIVFERVPGSTESGCSTSRLCEDREALVDTTEERLWRDDDDANVKFVQKLNCHTPTPECNTIITESDTMRLLYALCQHSGAVVWEPRVPGTPYIALTPADETWEEFTDRCSNQPLPQWPDCYLHAPVVVPIHSPYGPTDPHRDVTEDPITVFNPSRFAESVCLNLEQPPHQALFMQQHACKAAAFAAASAGQCVRAYYDNAIILERLDALAPFVWTDAAQPILAMWRHCMMVTIFESENPFAQVPHIVITGALPNAPWDVEEALIPEQDECYLSVPSWSYLEVIQAQREALDEAYEEWWGEEGEEEEYEANCEVDVAYCPAASFSESEDESEEARTPSPPSWPMHAFPSSLTSRLEAVCEEDESDAEEIPSATAALVRKPWLQDEDEEDTEEFSQFARRPAMRSARFSFSSTLSPIDEVSYEAAYQSTSAWTNGGESSACRSICSESGDETSVYTDALEEIPSESDADHSEDDHSSRRAQSVARPSCDIFSNGEESSDASPPPSQPFALSAELDDDSDSLPELDEEWILRARALAEAET</sequence>
<feature type="region of interest" description="Disordered" evidence="1">
    <location>
        <begin position="568"/>
        <end position="641"/>
    </location>
</feature>
<accession>A0AAW0ECK7</accession>
<evidence type="ECO:0000256" key="1">
    <source>
        <dbReference type="SAM" id="MobiDB-lite"/>
    </source>
</evidence>
<dbReference type="AlphaFoldDB" id="A0AAW0ECK7"/>
<dbReference type="Proteomes" id="UP001362999">
    <property type="component" value="Unassembled WGS sequence"/>
</dbReference>
<proteinExistence type="predicted"/>
<evidence type="ECO:0000313" key="3">
    <source>
        <dbReference type="Proteomes" id="UP001362999"/>
    </source>
</evidence>
<feature type="compositionally biased region" description="Acidic residues" evidence="1">
    <location>
        <begin position="631"/>
        <end position="641"/>
    </location>
</feature>
<feature type="region of interest" description="Disordered" evidence="1">
    <location>
        <begin position="442"/>
        <end position="524"/>
    </location>
</feature>
<keyword evidence="3" id="KW-1185">Reference proteome</keyword>
<dbReference type="EMBL" id="JAWWNJ010000002">
    <property type="protein sequence ID" value="KAK7061856.1"/>
    <property type="molecule type" value="Genomic_DNA"/>
</dbReference>
<feature type="compositionally biased region" description="Basic and acidic residues" evidence="1">
    <location>
        <begin position="585"/>
        <end position="595"/>
    </location>
</feature>
<feature type="region of interest" description="Disordered" evidence="1">
    <location>
        <begin position="18"/>
        <end position="47"/>
    </location>
</feature>
<name>A0AAW0ECK7_9AGAR</name>
<gene>
    <name evidence="2" type="ORF">R3P38DRAFT_2831956</name>
</gene>
<feature type="compositionally biased region" description="Acidic residues" evidence="1">
    <location>
        <begin position="502"/>
        <end position="511"/>
    </location>
</feature>
<reference evidence="2 3" key="1">
    <citation type="journal article" date="2024" name="J Genomics">
        <title>Draft genome sequencing and assembly of Favolaschia claudopus CIRM-BRFM 2984 isolated from oak limbs.</title>
        <authorList>
            <person name="Navarro D."/>
            <person name="Drula E."/>
            <person name="Chaduli D."/>
            <person name="Cazenave R."/>
            <person name="Ahrendt S."/>
            <person name="Wang J."/>
            <person name="Lipzen A."/>
            <person name="Daum C."/>
            <person name="Barry K."/>
            <person name="Grigoriev I.V."/>
            <person name="Favel A."/>
            <person name="Rosso M.N."/>
            <person name="Martin F."/>
        </authorList>
    </citation>
    <scope>NUCLEOTIDE SEQUENCE [LARGE SCALE GENOMIC DNA]</scope>
    <source>
        <strain evidence="2 3">CIRM-BRFM 2984</strain>
    </source>
</reference>
<feature type="compositionally biased region" description="Low complexity" evidence="1">
    <location>
        <begin position="27"/>
        <end position="47"/>
    </location>
</feature>